<dbReference type="Proteomes" id="UP000315395">
    <property type="component" value="Chromosome"/>
</dbReference>
<gene>
    <name evidence="3" type="ORF">FNH13_13460</name>
</gene>
<keyword evidence="4" id="KW-1185">Reference proteome</keyword>
<feature type="compositionally biased region" description="Polar residues" evidence="1">
    <location>
        <begin position="1"/>
        <end position="14"/>
    </location>
</feature>
<reference evidence="3 4" key="1">
    <citation type="submission" date="2019-07" db="EMBL/GenBank/DDBJ databases">
        <title>complete genome sequencing of Ornithinimicrobium sp. H23M54.</title>
        <authorList>
            <person name="Bae J.-W."/>
            <person name="Lee S.-Y."/>
        </authorList>
    </citation>
    <scope>NUCLEOTIDE SEQUENCE [LARGE SCALE GENOMIC DNA]</scope>
    <source>
        <strain evidence="3 4">H23M54</strain>
    </source>
</reference>
<dbReference type="KEGG" id="orz:FNH13_13460"/>
<dbReference type="PANTHER" id="PTHR36507:SF1">
    <property type="entry name" value="BLL1555 PROTEIN"/>
    <property type="match status" value="1"/>
</dbReference>
<evidence type="ECO:0000313" key="4">
    <source>
        <dbReference type="Proteomes" id="UP000315395"/>
    </source>
</evidence>
<organism evidence="3 4">
    <name type="scientific">Ornithinimicrobium ciconiae</name>
    <dbReference type="NCBI Taxonomy" id="2594265"/>
    <lineage>
        <taxon>Bacteria</taxon>
        <taxon>Bacillati</taxon>
        <taxon>Actinomycetota</taxon>
        <taxon>Actinomycetes</taxon>
        <taxon>Micrococcales</taxon>
        <taxon>Ornithinimicrobiaceae</taxon>
        <taxon>Ornithinimicrobium</taxon>
    </lineage>
</organism>
<protein>
    <submittedName>
        <fullName evidence="3">Plastocyanin</fullName>
    </submittedName>
</protein>
<dbReference type="OrthoDB" id="574459at2"/>
<feature type="domain" description="Bacterial Ig" evidence="2">
    <location>
        <begin position="69"/>
        <end position="126"/>
    </location>
</feature>
<evidence type="ECO:0000256" key="1">
    <source>
        <dbReference type="SAM" id="MobiDB-lite"/>
    </source>
</evidence>
<dbReference type="RefSeq" id="WP_143783884.1">
    <property type="nucleotide sequence ID" value="NZ_CP041616.1"/>
</dbReference>
<dbReference type="Pfam" id="PF17936">
    <property type="entry name" value="Big_6"/>
    <property type="match status" value="1"/>
</dbReference>
<name>A0A516GCG6_9MICO</name>
<dbReference type="AlphaFoldDB" id="A0A516GCG6"/>
<evidence type="ECO:0000259" key="2">
    <source>
        <dbReference type="Pfam" id="PF17936"/>
    </source>
</evidence>
<dbReference type="InterPro" id="IPR008972">
    <property type="entry name" value="Cupredoxin"/>
</dbReference>
<dbReference type="Gene3D" id="2.60.40.420">
    <property type="entry name" value="Cupredoxins - blue copper proteins"/>
    <property type="match status" value="1"/>
</dbReference>
<feature type="region of interest" description="Disordered" evidence="1">
    <location>
        <begin position="1"/>
        <end position="23"/>
    </location>
</feature>
<accession>A0A516GCG6</accession>
<dbReference type="InterPro" id="IPR052721">
    <property type="entry name" value="ET_Amicyanin"/>
</dbReference>
<dbReference type="InterPro" id="IPR041498">
    <property type="entry name" value="Big_6"/>
</dbReference>
<dbReference type="EMBL" id="CP041616">
    <property type="protein sequence ID" value="QDO89208.1"/>
    <property type="molecule type" value="Genomic_DNA"/>
</dbReference>
<proteinExistence type="predicted"/>
<sequence>MSVSTPRPSLNTPRPNTPRPSQPIGRRLAAAVLTLGILPAVLSGCSGGDETDTPEITVEEGAALITIVDFDYETTGTIEPGAEVTVHNEDNVGHTVTSDEDGLFDVEVGPGETVTFTAPDEPGEYSYYCIPHPSMVSVLTVG</sequence>
<evidence type="ECO:0000313" key="3">
    <source>
        <dbReference type="EMBL" id="QDO89208.1"/>
    </source>
</evidence>
<dbReference type="SUPFAM" id="SSF49503">
    <property type="entry name" value="Cupredoxins"/>
    <property type="match status" value="1"/>
</dbReference>
<dbReference type="PANTHER" id="PTHR36507">
    <property type="entry name" value="BLL1555 PROTEIN"/>
    <property type="match status" value="1"/>
</dbReference>